<comment type="caution">
    <text evidence="1">The sequence shown here is derived from an EMBL/GenBank/DDBJ whole genome shotgun (WGS) entry which is preliminary data.</text>
</comment>
<sequence>MTNHSSSPTPSRRRWSRERVLAEICARHQANRPLNAQALTHEDPSLLAAGRRYFGSWPKALTAAGIAVQVRAASSARHHRGYWTRERIAQEIRRHAAAGHPLHAHAMQQDHNQLVSAATYHYGSWRQALQAAGFNPEALRGARRHSCESVAAEIQRLMSEGADLRDCAVRRHYRPLYWAAQKYFGSWRTALDKARQTADPHTTS</sequence>
<protein>
    <submittedName>
        <fullName evidence="1">Uncharacterized protein</fullName>
    </submittedName>
</protein>
<dbReference type="AlphaFoldDB" id="A0A7Y0Q2M7"/>
<dbReference type="Pfam" id="PF18780">
    <property type="entry name" value="HNH_repeat"/>
    <property type="match status" value="1"/>
</dbReference>
<dbReference type="EMBL" id="JABBVZ010000048">
    <property type="protein sequence ID" value="NMP23343.1"/>
    <property type="molecule type" value="Genomic_DNA"/>
</dbReference>
<name>A0A7Y0Q2M7_9FIRM</name>
<accession>A0A7Y0Q2M7</accession>
<dbReference type="RefSeq" id="WP_169100530.1">
    <property type="nucleotide sequence ID" value="NZ_JABBVZ010000048.1"/>
</dbReference>
<proteinExistence type="predicted"/>
<dbReference type="InterPro" id="IPR041025">
    <property type="entry name" value="HNH_repeat"/>
</dbReference>
<reference evidence="1 2" key="1">
    <citation type="submission" date="2020-04" db="EMBL/GenBank/DDBJ databases">
        <authorList>
            <person name="Zhang R."/>
            <person name="Schippers A."/>
        </authorList>
    </citation>
    <scope>NUCLEOTIDE SEQUENCE [LARGE SCALE GENOMIC DNA]</scope>
    <source>
        <strain evidence="1 2">DSM 109850</strain>
    </source>
</reference>
<evidence type="ECO:0000313" key="2">
    <source>
        <dbReference type="Proteomes" id="UP000533476"/>
    </source>
</evidence>
<organism evidence="1 2">
    <name type="scientific">Sulfobacillus harzensis</name>
    <dbReference type="NCBI Taxonomy" id="2729629"/>
    <lineage>
        <taxon>Bacteria</taxon>
        <taxon>Bacillati</taxon>
        <taxon>Bacillota</taxon>
        <taxon>Clostridia</taxon>
        <taxon>Eubacteriales</taxon>
        <taxon>Clostridiales Family XVII. Incertae Sedis</taxon>
        <taxon>Sulfobacillus</taxon>
    </lineage>
</organism>
<dbReference type="Proteomes" id="UP000533476">
    <property type="component" value="Unassembled WGS sequence"/>
</dbReference>
<evidence type="ECO:0000313" key="1">
    <source>
        <dbReference type="EMBL" id="NMP23343.1"/>
    </source>
</evidence>
<gene>
    <name evidence="1" type="ORF">HIJ39_13440</name>
</gene>
<keyword evidence="2" id="KW-1185">Reference proteome</keyword>